<evidence type="ECO:0000313" key="3">
    <source>
        <dbReference type="EMBL" id="TXD86947.1"/>
    </source>
</evidence>
<dbReference type="PANTHER" id="PTHR46268">
    <property type="entry name" value="STRESS RESPONSE PROTEIN NHAX"/>
    <property type="match status" value="1"/>
</dbReference>
<dbReference type="OrthoDB" id="9788959at2"/>
<keyword evidence="4" id="KW-1185">Reference proteome</keyword>
<evidence type="ECO:0000256" key="1">
    <source>
        <dbReference type="ARBA" id="ARBA00008791"/>
    </source>
</evidence>
<proteinExistence type="inferred from homology"/>
<organism evidence="3 4">
    <name type="scientific">Subsaximicrobium wynnwilliamsii</name>
    <dbReference type="NCBI Taxonomy" id="291179"/>
    <lineage>
        <taxon>Bacteria</taxon>
        <taxon>Pseudomonadati</taxon>
        <taxon>Bacteroidota</taxon>
        <taxon>Flavobacteriia</taxon>
        <taxon>Flavobacteriales</taxon>
        <taxon>Flavobacteriaceae</taxon>
        <taxon>Subsaximicrobium</taxon>
    </lineage>
</organism>
<feature type="domain" description="UspA" evidence="2">
    <location>
        <begin position="3"/>
        <end position="137"/>
    </location>
</feature>
<dbReference type="PRINTS" id="PR01438">
    <property type="entry name" value="UNVRSLSTRESS"/>
</dbReference>
<evidence type="ECO:0000259" key="2">
    <source>
        <dbReference type="Pfam" id="PF00582"/>
    </source>
</evidence>
<dbReference type="PANTHER" id="PTHR46268:SF6">
    <property type="entry name" value="UNIVERSAL STRESS PROTEIN UP12"/>
    <property type="match status" value="1"/>
</dbReference>
<protein>
    <submittedName>
        <fullName evidence="3">Universal stress protein</fullName>
    </submittedName>
</protein>
<dbReference type="CDD" id="cd00293">
    <property type="entry name" value="USP-like"/>
    <property type="match status" value="1"/>
</dbReference>
<sequence length="276" mass="31284">MKNNILLPTDFSENAWSATEYATKLFANEDCNFYFLHASQPPSGRISVSSTKLARVMAENDLKSLSEFKTKAEKTFPNSKHKFNILLSQNDLFDAIEVTLSQHGIDLVIMGTKGASRSEDLFFGSNTVNVIKRIKSSAVLMIPDGFNFVKPKQIAFPTDFNRSYGKEIEYVKQMCGLYKAKISVVHISDNLELSEAQHEQQKVLESVLEHIPHSFNSVLDSGKKEHAIKDFIEEHDIDILAMIYYTHSFLEYVTKEPVIKRIGFQPTIPFLVIPKA</sequence>
<dbReference type="Pfam" id="PF00582">
    <property type="entry name" value="Usp"/>
    <property type="match status" value="1"/>
</dbReference>
<comment type="caution">
    <text evidence="3">The sequence shown here is derived from an EMBL/GenBank/DDBJ whole genome shotgun (WGS) entry which is preliminary data.</text>
</comment>
<dbReference type="Proteomes" id="UP000321578">
    <property type="component" value="Unassembled WGS sequence"/>
</dbReference>
<gene>
    <name evidence="3" type="ORF">ESY86_18635</name>
</gene>
<name>A0A5C6ZBH0_9FLAO</name>
<dbReference type="RefSeq" id="WP_147088233.1">
    <property type="nucleotide sequence ID" value="NZ_VORM01000035.1"/>
</dbReference>
<dbReference type="EMBL" id="VORO01000033">
    <property type="protein sequence ID" value="TXD86947.1"/>
    <property type="molecule type" value="Genomic_DNA"/>
</dbReference>
<dbReference type="InterPro" id="IPR006016">
    <property type="entry name" value="UspA"/>
</dbReference>
<comment type="similarity">
    <text evidence="1">Belongs to the universal stress protein A family.</text>
</comment>
<dbReference type="AlphaFoldDB" id="A0A5C6ZBH0"/>
<dbReference type="SUPFAM" id="SSF52402">
    <property type="entry name" value="Adenine nucleotide alpha hydrolases-like"/>
    <property type="match status" value="2"/>
</dbReference>
<evidence type="ECO:0000313" key="4">
    <source>
        <dbReference type="Proteomes" id="UP000321578"/>
    </source>
</evidence>
<dbReference type="InterPro" id="IPR006015">
    <property type="entry name" value="Universal_stress_UspA"/>
</dbReference>
<dbReference type="Gene3D" id="3.40.50.12370">
    <property type="match status" value="1"/>
</dbReference>
<accession>A0A5C6ZBH0</accession>
<reference evidence="3 4" key="1">
    <citation type="submission" date="2019-08" db="EMBL/GenBank/DDBJ databases">
        <title>Genomes of Subsaximicrobium wynnwilliamsii strains.</title>
        <authorList>
            <person name="Bowman J.P."/>
        </authorList>
    </citation>
    <scope>NUCLEOTIDE SEQUENCE [LARGE SCALE GENOMIC DNA]</scope>
    <source>
        <strain evidence="3 4">2-80-2</strain>
    </source>
</reference>